<keyword evidence="2" id="KW-1185">Reference proteome</keyword>
<dbReference type="Proteomes" id="UP001260188">
    <property type="component" value="Unassembled WGS sequence"/>
</dbReference>
<accession>A0ABU1HYW8</accession>
<proteinExistence type="predicted"/>
<dbReference type="RefSeq" id="WP_309665247.1">
    <property type="nucleotide sequence ID" value="NZ_JAVIZA010000001.1"/>
</dbReference>
<evidence type="ECO:0000313" key="1">
    <source>
        <dbReference type="EMBL" id="MDR6166835.1"/>
    </source>
</evidence>
<name>A0ABU1HYW8_9MICO</name>
<gene>
    <name evidence="1" type="ORF">QE367_001039</name>
</gene>
<dbReference type="EMBL" id="JAVIZA010000001">
    <property type="protein sequence ID" value="MDR6166835.1"/>
    <property type="molecule type" value="Genomic_DNA"/>
</dbReference>
<comment type="caution">
    <text evidence="1">The sequence shown here is derived from an EMBL/GenBank/DDBJ whole genome shotgun (WGS) entry which is preliminary data.</text>
</comment>
<evidence type="ECO:0000313" key="2">
    <source>
        <dbReference type="Proteomes" id="UP001260188"/>
    </source>
</evidence>
<reference evidence="1 2" key="1">
    <citation type="submission" date="2023-08" db="EMBL/GenBank/DDBJ databases">
        <title>Functional and genomic diversity of the sorghum phyllosphere microbiome.</title>
        <authorList>
            <person name="Shade A."/>
        </authorList>
    </citation>
    <scope>NUCLEOTIDE SEQUENCE [LARGE SCALE GENOMIC DNA]</scope>
    <source>
        <strain evidence="1 2">SORGH_AS_0919</strain>
    </source>
</reference>
<organism evidence="1 2">
    <name type="scientific">Microbacterium paludicola</name>
    <dbReference type="NCBI Taxonomy" id="300019"/>
    <lineage>
        <taxon>Bacteria</taxon>
        <taxon>Bacillati</taxon>
        <taxon>Actinomycetota</taxon>
        <taxon>Actinomycetes</taxon>
        <taxon>Micrococcales</taxon>
        <taxon>Microbacteriaceae</taxon>
        <taxon>Microbacterium</taxon>
    </lineage>
</organism>
<protein>
    <submittedName>
        <fullName evidence="1">Uncharacterized protein</fullName>
    </submittedName>
</protein>
<sequence>MGTNKRYADAIDRRVDERTERVLMRIPPCTIPMQAYGQRPLEWPADRPAVWAWVSWPHKPAERVAAIAHGWNDRVVVVHWMSPAGELNTVVWRNAVTRRGERAHG</sequence>